<dbReference type="Proteomes" id="UP000319776">
    <property type="component" value="Unassembled WGS sequence"/>
</dbReference>
<evidence type="ECO:0000256" key="1">
    <source>
        <dbReference type="ARBA" id="ARBA00005417"/>
    </source>
</evidence>
<sequence length="317" mass="36402">MAEDTKHIIKITNLVKKFKKQVAVNNLSFQVKKGELYGFLGLNGAGKTTTLNIILGLLKKDSGRIEVDGLDATKDYMKIRNKIGIVFQQSILDAQLTVKENLMSRAAMYYGLIKDQNNKSVTTQKLVDNMVQEFQLEELLNKPYGKLSGGQKRRVDIARALIHEPEILFLDEPTTGLDPNSRKMVWDTLQNIQNKRRLTIVLTTHYMEEANNCNYVIIIKKGTKLAEGTPSELKNIYSKTAVIVNQKPNENFDEWLTHFNDLFTIKKDENRYILKFNNYEEAKEFSVWHSGKLKDYELQKGTMDEVFLNVTEGENNV</sequence>
<dbReference type="SMART" id="SM00382">
    <property type="entry name" value="AAA"/>
    <property type="match status" value="1"/>
</dbReference>
<evidence type="ECO:0000256" key="2">
    <source>
        <dbReference type="ARBA" id="ARBA00022448"/>
    </source>
</evidence>
<keyword evidence="3" id="KW-0547">Nucleotide-binding</keyword>
<name>A0A501XA18_9BACT</name>
<comment type="caution">
    <text evidence="6">The sequence shown here is derived from an EMBL/GenBank/DDBJ whole genome shotgun (WGS) entry which is preliminary data.</text>
</comment>
<comment type="similarity">
    <text evidence="1">Belongs to the ABC transporter superfamily.</text>
</comment>
<organism evidence="6 7">
    <name type="scientific">[Mycoplasma] falconis</name>
    <dbReference type="NCBI Taxonomy" id="92403"/>
    <lineage>
        <taxon>Bacteria</taxon>
        <taxon>Bacillati</taxon>
        <taxon>Mycoplasmatota</taxon>
        <taxon>Mycoplasmoidales</taxon>
        <taxon>Metamycoplasmataceae</taxon>
        <taxon>Metamycoplasma</taxon>
    </lineage>
</organism>
<dbReference type="GO" id="GO:0005524">
    <property type="term" value="F:ATP binding"/>
    <property type="evidence" value="ECO:0007669"/>
    <property type="project" value="UniProtKB-KW"/>
</dbReference>
<evidence type="ECO:0000256" key="4">
    <source>
        <dbReference type="ARBA" id="ARBA00022840"/>
    </source>
</evidence>
<dbReference type="InterPro" id="IPR003439">
    <property type="entry name" value="ABC_transporter-like_ATP-bd"/>
</dbReference>
<dbReference type="InterPro" id="IPR050763">
    <property type="entry name" value="ABC_transporter_ATP-binding"/>
</dbReference>
<dbReference type="Gene3D" id="3.40.50.300">
    <property type="entry name" value="P-loop containing nucleotide triphosphate hydrolases"/>
    <property type="match status" value="1"/>
</dbReference>
<keyword evidence="2" id="KW-0813">Transport</keyword>
<dbReference type="PROSITE" id="PS00211">
    <property type="entry name" value="ABC_TRANSPORTER_1"/>
    <property type="match status" value="1"/>
</dbReference>
<dbReference type="OrthoDB" id="9778547at2"/>
<dbReference type="AlphaFoldDB" id="A0A501XA18"/>
<dbReference type="GO" id="GO:0016887">
    <property type="term" value="F:ATP hydrolysis activity"/>
    <property type="evidence" value="ECO:0007669"/>
    <property type="project" value="InterPro"/>
</dbReference>
<reference evidence="6 7" key="1">
    <citation type="submission" date="2019-06" db="EMBL/GenBank/DDBJ databases">
        <title>Mycoplasma falconis type strain whole genome sequence.</title>
        <authorList>
            <person name="Spergser J."/>
        </authorList>
    </citation>
    <scope>NUCLEOTIDE SEQUENCE [LARGE SCALE GENOMIC DNA]</scope>
    <source>
        <strain evidence="6 7">ATCC 51372</strain>
    </source>
</reference>
<protein>
    <submittedName>
        <fullName evidence="6">ABC transporter ATP-binding protein</fullName>
    </submittedName>
</protein>
<dbReference type="PROSITE" id="PS50893">
    <property type="entry name" value="ABC_TRANSPORTER_2"/>
    <property type="match status" value="1"/>
</dbReference>
<dbReference type="InterPro" id="IPR017871">
    <property type="entry name" value="ABC_transporter-like_CS"/>
</dbReference>
<dbReference type="InterPro" id="IPR027417">
    <property type="entry name" value="P-loop_NTPase"/>
</dbReference>
<feature type="domain" description="ABC transporter" evidence="5">
    <location>
        <begin position="9"/>
        <end position="246"/>
    </location>
</feature>
<dbReference type="EMBL" id="VFSS01000005">
    <property type="protein sequence ID" value="TPE57360.1"/>
    <property type="molecule type" value="Genomic_DNA"/>
</dbReference>
<gene>
    <name evidence="6" type="ORF">FJO69_01895</name>
</gene>
<accession>A0A501XA18</accession>
<dbReference type="SUPFAM" id="SSF52540">
    <property type="entry name" value="P-loop containing nucleoside triphosphate hydrolases"/>
    <property type="match status" value="1"/>
</dbReference>
<keyword evidence="7" id="KW-1185">Reference proteome</keyword>
<keyword evidence="4 6" id="KW-0067">ATP-binding</keyword>
<evidence type="ECO:0000259" key="5">
    <source>
        <dbReference type="PROSITE" id="PS50893"/>
    </source>
</evidence>
<dbReference type="PANTHER" id="PTHR42711:SF5">
    <property type="entry name" value="ABC TRANSPORTER ATP-BINDING PROTEIN NATA"/>
    <property type="match status" value="1"/>
</dbReference>
<evidence type="ECO:0000256" key="3">
    <source>
        <dbReference type="ARBA" id="ARBA00022741"/>
    </source>
</evidence>
<proteinExistence type="inferred from homology"/>
<evidence type="ECO:0000313" key="6">
    <source>
        <dbReference type="EMBL" id="TPE57360.1"/>
    </source>
</evidence>
<dbReference type="InterPro" id="IPR003593">
    <property type="entry name" value="AAA+_ATPase"/>
</dbReference>
<dbReference type="PANTHER" id="PTHR42711">
    <property type="entry name" value="ABC TRANSPORTER ATP-BINDING PROTEIN"/>
    <property type="match status" value="1"/>
</dbReference>
<dbReference type="RefSeq" id="WP_140781307.1">
    <property type="nucleotide sequence ID" value="NZ_VFSS01000005.1"/>
</dbReference>
<evidence type="ECO:0000313" key="7">
    <source>
        <dbReference type="Proteomes" id="UP000319776"/>
    </source>
</evidence>
<dbReference type="Pfam" id="PF00005">
    <property type="entry name" value="ABC_tran"/>
    <property type="match status" value="1"/>
</dbReference>